<reference evidence="1 2" key="1">
    <citation type="submission" date="2017-09" db="EMBL/GenBank/DDBJ databases">
        <title>Mdr eskape-Ghana.</title>
        <authorList>
            <person name="Agyepong N."/>
            <person name="Janice J."/>
            <person name="Samuelsen O."/>
            <person name="Owusu-Ofori A."/>
            <person name="Sundsfjord A."/>
            <person name="Essack S."/>
            <person name="Pedersen T."/>
        </authorList>
    </citation>
    <scope>NUCLEOTIDE SEQUENCE [LARGE SCALE GENOMIC DNA]</scope>
    <source>
        <strain evidence="1 2">46</strain>
    </source>
</reference>
<comment type="caution">
    <text evidence="1">The sequence shown here is derived from an EMBL/GenBank/DDBJ whole genome shotgun (WGS) entry which is preliminary data.</text>
</comment>
<dbReference type="RefSeq" id="WP_048994692.1">
    <property type="nucleotide sequence ID" value="NZ_AOGO01000007.1"/>
</dbReference>
<name>A0A2A5MJH6_9ENTR</name>
<dbReference type="EMBL" id="NXHG01000006">
    <property type="protein sequence ID" value="PCM61084.1"/>
    <property type="molecule type" value="Genomic_DNA"/>
</dbReference>
<organism evidence="1 2">
    <name type="scientific">Klebsiella quasipneumoniae</name>
    <dbReference type="NCBI Taxonomy" id="1463165"/>
    <lineage>
        <taxon>Bacteria</taxon>
        <taxon>Pseudomonadati</taxon>
        <taxon>Pseudomonadota</taxon>
        <taxon>Gammaproteobacteria</taxon>
        <taxon>Enterobacterales</taxon>
        <taxon>Enterobacteriaceae</taxon>
        <taxon>Klebsiella/Raoultella group</taxon>
        <taxon>Klebsiella</taxon>
        <taxon>Klebsiella pneumoniae complex</taxon>
    </lineage>
</organism>
<evidence type="ECO:0000313" key="2">
    <source>
        <dbReference type="Proteomes" id="UP000217648"/>
    </source>
</evidence>
<gene>
    <name evidence="1" type="ORF">CP911_12120</name>
</gene>
<dbReference type="Pfam" id="PF22399">
    <property type="entry name" value="DUF6979"/>
    <property type="match status" value="1"/>
</dbReference>
<dbReference type="AlphaFoldDB" id="A0A2A5MJH6"/>
<accession>A0A2A5MJH6</accession>
<dbReference type="InterPro" id="IPR053917">
    <property type="entry name" value="DUF6979"/>
</dbReference>
<protein>
    <submittedName>
        <fullName evidence="1">Uncharacterized protein</fullName>
    </submittedName>
</protein>
<proteinExistence type="predicted"/>
<evidence type="ECO:0000313" key="1">
    <source>
        <dbReference type="EMBL" id="PCM61084.1"/>
    </source>
</evidence>
<dbReference type="Proteomes" id="UP000217648">
    <property type="component" value="Unassembled WGS sequence"/>
</dbReference>
<sequence>MNKYAEAALMVVTDCSGKDSPDIRSAWGNAINTLSVYDEGCPKVAFIGLCSEGMVKGIPANSYGLKRGAKNKRYAVDAAKLLLSGHDMDIPSLWEKVTDKKIVHHGQINIVIRLYQAELLQFPE</sequence>